<keyword evidence="3 8" id="KW-0132">Cell division</keyword>
<keyword evidence="7 8" id="KW-0131">Cell cycle</keyword>
<dbReference type="GeneID" id="34790945"/>
<dbReference type="HAMAP" id="MF_00910">
    <property type="entry name" value="FtsL"/>
    <property type="match status" value="1"/>
</dbReference>
<dbReference type="RefSeq" id="WP_045785918.1">
    <property type="nucleotide sequence ID" value="NZ_BAAAEC010000006.1"/>
</dbReference>
<protein>
    <recommendedName>
        <fullName evidence="8 9">Cell division protein FtsL</fullName>
    </recommendedName>
</protein>
<comment type="subunit">
    <text evidence="8">Part of a complex composed of FtsB, FtsL and FtsQ.</text>
</comment>
<comment type="caution">
    <text evidence="11">The sequence shown here is derived from an EMBL/GenBank/DDBJ whole genome shotgun (WGS) entry which is preliminary data.</text>
</comment>
<dbReference type="InterPro" id="IPR011922">
    <property type="entry name" value="Cell_div_FtsL"/>
</dbReference>
<evidence type="ECO:0000256" key="8">
    <source>
        <dbReference type="HAMAP-Rule" id="MF_00910"/>
    </source>
</evidence>
<evidence type="ECO:0000256" key="9">
    <source>
        <dbReference type="NCBIfam" id="TIGR02209"/>
    </source>
</evidence>
<gene>
    <name evidence="8 11" type="primary">ftsL</name>
    <name evidence="11" type="ORF">NCTC10894_02934</name>
</gene>
<keyword evidence="8" id="KW-0997">Cell inner membrane</keyword>
<keyword evidence="10" id="KW-0732">Signal</keyword>
<dbReference type="Pfam" id="PF04999">
    <property type="entry name" value="FtsL"/>
    <property type="match status" value="1"/>
</dbReference>
<evidence type="ECO:0000313" key="12">
    <source>
        <dbReference type="Proteomes" id="UP000255008"/>
    </source>
</evidence>
<dbReference type="GO" id="GO:0043093">
    <property type="term" value="P:FtsZ-dependent cytokinesis"/>
    <property type="evidence" value="ECO:0007669"/>
    <property type="project" value="UniProtKB-UniRule"/>
</dbReference>
<evidence type="ECO:0000256" key="10">
    <source>
        <dbReference type="SAM" id="SignalP"/>
    </source>
</evidence>
<dbReference type="AlphaFoldDB" id="A0AAJ4ZN04"/>
<proteinExistence type="inferred from homology"/>
<reference evidence="11 12" key="1">
    <citation type="submission" date="2018-06" db="EMBL/GenBank/DDBJ databases">
        <authorList>
            <consortium name="Pathogen Informatics"/>
            <person name="Doyle S."/>
        </authorList>
    </citation>
    <scope>NUCLEOTIDE SEQUENCE [LARGE SCALE GENOMIC DNA]</scope>
    <source>
        <strain evidence="11 12">NCTC10894</strain>
    </source>
</reference>
<name>A0AAJ4ZN04_9RALS</name>
<dbReference type="GO" id="GO:0005886">
    <property type="term" value="C:plasma membrane"/>
    <property type="evidence" value="ECO:0007669"/>
    <property type="project" value="UniProtKB-SubCell"/>
</dbReference>
<comment type="subcellular location">
    <subcellularLocation>
        <location evidence="8">Cell inner membrane</location>
        <topology evidence="8">Single-pass type II membrane protein</topology>
    </subcellularLocation>
    <subcellularLocation>
        <location evidence="1">Cell membrane</location>
        <topology evidence="1">Single-pass type II membrane protein</topology>
    </subcellularLocation>
    <text evidence="8">Localizes to the division septum where it forms a ring structure.</text>
</comment>
<comment type="similarity">
    <text evidence="8">Belongs to the FtsL family.</text>
</comment>
<keyword evidence="2 8" id="KW-1003">Cell membrane</keyword>
<dbReference type="PANTHER" id="PTHR37479">
    <property type="entry name" value="CELL DIVISION PROTEIN FTSL"/>
    <property type="match status" value="1"/>
</dbReference>
<evidence type="ECO:0000256" key="6">
    <source>
        <dbReference type="ARBA" id="ARBA00023136"/>
    </source>
</evidence>
<evidence type="ECO:0000256" key="2">
    <source>
        <dbReference type="ARBA" id="ARBA00022475"/>
    </source>
</evidence>
<keyword evidence="5 8" id="KW-1133">Transmembrane helix</keyword>
<dbReference type="EMBL" id="UGVE01000001">
    <property type="protein sequence ID" value="SUD98549.1"/>
    <property type="molecule type" value="Genomic_DNA"/>
</dbReference>
<evidence type="ECO:0000256" key="3">
    <source>
        <dbReference type="ARBA" id="ARBA00022618"/>
    </source>
</evidence>
<feature type="signal peptide" evidence="10">
    <location>
        <begin position="1"/>
        <end position="22"/>
    </location>
</feature>
<dbReference type="GO" id="GO:0032153">
    <property type="term" value="C:cell division site"/>
    <property type="evidence" value="ECO:0007669"/>
    <property type="project" value="UniProtKB-UniRule"/>
</dbReference>
<evidence type="ECO:0000256" key="1">
    <source>
        <dbReference type="ARBA" id="ARBA00004401"/>
    </source>
</evidence>
<dbReference type="Proteomes" id="UP000255008">
    <property type="component" value="Unassembled WGS sequence"/>
</dbReference>
<evidence type="ECO:0000256" key="5">
    <source>
        <dbReference type="ARBA" id="ARBA00022989"/>
    </source>
</evidence>
<evidence type="ECO:0000313" key="11">
    <source>
        <dbReference type="EMBL" id="SUD98549.1"/>
    </source>
</evidence>
<keyword evidence="6 8" id="KW-0472">Membrane</keyword>
<evidence type="ECO:0000256" key="7">
    <source>
        <dbReference type="ARBA" id="ARBA00023306"/>
    </source>
</evidence>
<comment type="function">
    <text evidence="8">Essential cell division protein. May link together the upstream cell division proteins, which are predominantly cytoplasmic, with the downstream cell division proteins, which are predominantly periplasmic.</text>
</comment>
<evidence type="ECO:0000256" key="4">
    <source>
        <dbReference type="ARBA" id="ARBA00022692"/>
    </source>
</evidence>
<keyword evidence="4 8" id="KW-0812">Transmembrane</keyword>
<feature type="chain" id="PRO_5042607048" description="Cell division protein FtsL" evidence="10">
    <location>
        <begin position="23"/>
        <end position="110"/>
    </location>
</feature>
<dbReference type="PANTHER" id="PTHR37479:SF1">
    <property type="entry name" value="CELL DIVISION PROTEIN FTSL"/>
    <property type="match status" value="1"/>
</dbReference>
<organism evidence="11 12">
    <name type="scientific">Ralstonia mannitolilytica</name>
    <dbReference type="NCBI Taxonomy" id="105219"/>
    <lineage>
        <taxon>Bacteria</taxon>
        <taxon>Pseudomonadati</taxon>
        <taxon>Pseudomonadota</taxon>
        <taxon>Betaproteobacteria</taxon>
        <taxon>Burkholderiales</taxon>
        <taxon>Burkholderiaceae</taxon>
        <taxon>Ralstonia</taxon>
    </lineage>
</organism>
<dbReference type="NCBIfam" id="TIGR02209">
    <property type="entry name" value="ftsL_broad"/>
    <property type="match status" value="1"/>
</dbReference>
<sequence length="110" mass="11905">MNRLNMFLLTALVLCALSLVNAQHQARQLFVALDRAQAEEKQLNIDWSRLQYEQSALGKSARIADIASRQLKMAPAQAGRTQYLQGFADMPTTEASSAAASAPTASGVQP</sequence>
<dbReference type="KEGG" id="rmn:TK49_06145"/>
<accession>A0AAJ4ZN04</accession>